<accession>Q5K7Q3</accession>
<evidence type="ECO:0000256" key="1">
    <source>
        <dbReference type="SAM" id="Coils"/>
    </source>
</evidence>
<sequence length="402" mass="45379">MSSKNSKIIERQPPNHGRIYSTFKYAVKVPSDITSPQFDILQTNEWIKASLLDSRGLPTRDVTIRRAGKIAKGQNAVLHITVSPLKSHDSTKWPVRLWGIPHLIVPYPKAEWAKWHKRNYNKEIFNQWDAKVKEGFEGKDQWGRTKRWVKTSASKKGLVVWVKEKPQDVIEEESLSKTPAISGVSPSVFYNDRDSQSTHAGSTLETTMLAASPRESTLPKFSAVLRHSPDRIERAISTILTAKKRPIMDIQRPVDPRLSYTSNVVKRPRLSDGPGQQPSSDDFQGRPTTTFPLSGIKPCIMLNNPTDGAQPSSLNISTNDLHSQIPPSFRSPSLSVPVDTTKASLDLIKSRIIDKKKQLQSWRALMEEFPSMSSTFTMQIERNERELQNLEMELQKVSGCQS</sequence>
<name>Q5K7Q3_CRYD1</name>
<proteinExistence type="predicted"/>
<keyword evidence="4" id="KW-1185">Reference proteome</keyword>
<dbReference type="InParanoid" id="Q5K7Q3"/>
<dbReference type="KEGG" id="cne:CNM01650"/>
<dbReference type="AlphaFoldDB" id="Q5K7Q3"/>
<dbReference type="PaxDb" id="214684-Q5K7Q3"/>
<dbReference type="Proteomes" id="UP000002149">
    <property type="component" value="Chromosome 13"/>
</dbReference>
<evidence type="ECO:0000313" key="4">
    <source>
        <dbReference type="Proteomes" id="UP000002149"/>
    </source>
</evidence>
<protein>
    <submittedName>
        <fullName evidence="3">Expressed protein</fullName>
    </submittedName>
</protein>
<feature type="region of interest" description="Disordered" evidence="2">
    <location>
        <begin position="259"/>
        <end position="289"/>
    </location>
</feature>
<evidence type="ECO:0000313" key="3">
    <source>
        <dbReference type="EMBL" id="AAW46930.1"/>
    </source>
</evidence>
<dbReference type="RefSeq" id="XP_024513997.1">
    <property type="nucleotide sequence ID" value="XM_024658312.1"/>
</dbReference>
<dbReference type="HOGENOM" id="CLU_696423_0_0_1"/>
<dbReference type="VEuPathDB" id="FungiDB:CNM01650"/>
<feature type="compositionally biased region" description="Polar residues" evidence="2">
    <location>
        <begin position="274"/>
        <end position="289"/>
    </location>
</feature>
<organism evidence="3 4">
    <name type="scientific">Cryptococcus deneoformans (strain JEC21 / ATCC MYA-565)</name>
    <name type="common">Cryptococcus neoformans var. neoformans serotype D</name>
    <dbReference type="NCBI Taxonomy" id="214684"/>
    <lineage>
        <taxon>Eukaryota</taxon>
        <taxon>Fungi</taxon>
        <taxon>Dikarya</taxon>
        <taxon>Basidiomycota</taxon>
        <taxon>Agaricomycotina</taxon>
        <taxon>Tremellomycetes</taxon>
        <taxon>Tremellales</taxon>
        <taxon>Cryptococcaceae</taxon>
        <taxon>Cryptococcus</taxon>
        <taxon>Cryptococcus neoformans species complex</taxon>
    </lineage>
</organism>
<evidence type="ECO:0000256" key="2">
    <source>
        <dbReference type="SAM" id="MobiDB-lite"/>
    </source>
</evidence>
<keyword evidence="1" id="KW-0175">Coiled coil</keyword>
<reference evidence="3 4" key="1">
    <citation type="journal article" date="2005" name="Science">
        <title>The genome of the basidiomycetous yeast and human pathogen Cryptococcus neoformans.</title>
        <authorList>
            <person name="Loftus B.J."/>
            <person name="Fung E."/>
            <person name="Roncaglia P."/>
            <person name="Rowley D."/>
            <person name="Amedeo P."/>
            <person name="Bruno D."/>
            <person name="Vamathevan J."/>
            <person name="Miranda M."/>
            <person name="Anderson I.J."/>
            <person name="Fraser J.A."/>
            <person name="Allen J.E."/>
            <person name="Bosdet I.E."/>
            <person name="Brent M.R."/>
            <person name="Chiu R."/>
            <person name="Doering T.L."/>
            <person name="Donlin M.J."/>
            <person name="D'Souza C.A."/>
            <person name="Fox D.S."/>
            <person name="Grinberg V."/>
            <person name="Fu J."/>
            <person name="Fukushima M."/>
            <person name="Haas B.J."/>
            <person name="Huang J.C."/>
            <person name="Janbon G."/>
            <person name="Jones S.J."/>
            <person name="Koo H.L."/>
            <person name="Krzywinski M.I."/>
            <person name="Kwon-Chung J.K."/>
            <person name="Lengeler K.B."/>
            <person name="Maiti R."/>
            <person name="Marra M.A."/>
            <person name="Marra R.E."/>
            <person name="Mathewson C.A."/>
            <person name="Mitchell T.G."/>
            <person name="Pertea M."/>
            <person name="Riggs F.R."/>
            <person name="Salzberg S.L."/>
            <person name="Schein J.E."/>
            <person name="Shvartsbeyn A."/>
            <person name="Shin H."/>
            <person name="Shumway M."/>
            <person name="Specht C.A."/>
            <person name="Suh B.B."/>
            <person name="Tenney A."/>
            <person name="Utterback T.R."/>
            <person name="Wickes B.L."/>
            <person name="Wortman J.R."/>
            <person name="Wye N.H."/>
            <person name="Kronstad J.W."/>
            <person name="Lodge J.K."/>
            <person name="Heitman J."/>
            <person name="Davis R.W."/>
            <person name="Fraser C.M."/>
            <person name="Hyman R.W."/>
        </authorList>
    </citation>
    <scope>NUCLEOTIDE SEQUENCE [LARGE SCALE GENOMIC DNA]</scope>
    <source>
        <strain evidence="4">JEC21 / ATCC MYA-565</strain>
    </source>
</reference>
<dbReference type="EMBL" id="AE017353">
    <property type="protein sequence ID" value="AAW46930.1"/>
    <property type="molecule type" value="Genomic_DNA"/>
</dbReference>
<dbReference type="GeneID" id="3255215"/>
<gene>
    <name evidence="3" type="ordered locus">CNM01650</name>
</gene>
<feature type="coiled-coil region" evidence="1">
    <location>
        <begin position="373"/>
        <end position="400"/>
    </location>
</feature>